<feature type="transmembrane region" description="Helical" evidence="9">
    <location>
        <begin position="114"/>
        <end position="142"/>
    </location>
</feature>
<keyword evidence="6 11" id="KW-0418">Kinase</keyword>
<dbReference type="InterPro" id="IPR003594">
    <property type="entry name" value="HATPase_dom"/>
</dbReference>
<comment type="catalytic activity">
    <reaction evidence="1">
        <text>ATP + protein L-histidine = ADP + protein N-phospho-L-histidine.</text>
        <dbReference type="EC" id="2.7.13.3"/>
    </reaction>
</comment>
<name>A0ABP7G4J9_9ACTN</name>
<evidence type="ECO:0000313" key="11">
    <source>
        <dbReference type="EMBL" id="GAA3755517.1"/>
    </source>
</evidence>
<evidence type="ECO:0000256" key="7">
    <source>
        <dbReference type="ARBA" id="ARBA00022840"/>
    </source>
</evidence>
<evidence type="ECO:0000256" key="3">
    <source>
        <dbReference type="ARBA" id="ARBA00022553"/>
    </source>
</evidence>
<keyword evidence="9" id="KW-0812">Transmembrane</keyword>
<accession>A0ABP7G4J9</accession>
<dbReference type="Pfam" id="PF02518">
    <property type="entry name" value="HATPase_c"/>
    <property type="match status" value="1"/>
</dbReference>
<evidence type="ECO:0000259" key="10">
    <source>
        <dbReference type="SMART" id="SM00387"/>
    </source>
</evidence>
<dbReference type="Gene3D" id="1.20.5.1930">
    <property type="match status" value="1"/>
</dbReference>
<keyword evidence="3" id="KW-0597">Phosphoprotein</keyword>
<evidence type="ECO:0000256" key="4">
    <source>
        <dbReference type="ARBA" id="ARBA00022679"/>
    </source>
</evidence>
<dbReference type="Proteomes" id="UP001500908">
    <property type="component" value="Unassembled WGS sequence"/>
</dbReference>
<dbReference type="PANTHER" id="PTHR24421:SF10">
    <property type="entry name" value="NITRATE_NITRITE SENSOR PROTEIN NARQ"/>
    <property type="match status" value="1"/>
</dbReference>
<dbReference type="InterPro" id="IPR036890">
    <property type="entry name" value="HATPase_C_sf"/>
</dbReference>
<dbReference type="InterPro" id="IPR025828">
    <property type="entry name" value="Put_sensor_dom"/>
</dbReference>
<dbReference type="SUPFAM" id="SSF55874">
    <property type="entry name" value="ATPase domain of HSP90 chaperone/DNA topoisomerase II/histidine kinase"/>
    <property type="match status" value="1"/>
</dbReference>
<dbReference type="SMART" id="SM00387">
    <property type="entry name" value="HATPase_c"/>
    <property type="match status" value="1"/>
</dbReference>
<evidence type="ECO:0000256" key="5">
    <source>
        <dbReference type="ARBA" id="ARBA00022741"/>
    </source>
</evidence>
<keyword evidence="5" id="KW-0547">Nucleotide-binding</keyword>
<keyword evidence="12" id="KW-1185">Reference proteome</keyword>
<dbReference type="InterPro" id="IPR050482">
    <property type="entry name" value="Sensor_HK_TwoCompSys"/>
</dbReference>
<keyword evidence="9" id="KW-0472">Membrane</keyword>
<evidence type="ECO:0000256" key="1">
    <source>
        <dbReference type="ARBA" id="ARBA00000085"/>
    </source>
</evidence>
<comment type="caution">
    <text evidence="11">The sequence shown here is derived from an EMBL/GenBank/DDBJ whole genome shotgun (WGS) entry which is preliminary data.</text>
</comment>
<dbReference type="Pfam" id="PF13796">
    <property type="entry name" value="Sensor"/>
    <property type="match status" value="1"/>
</dbReference>
<evidence type="ECO:0000256" key="9">
    <source>
        <dbReference type="SAM" id="Phobius"/>
    </source>
</evidence>
<evidence type="ECO:0000256" key="6">
    <source>
        <dbReference type="ARBA" id="ARBA00022777"/>
    </source>
</evidence>
<sequence length="414" mass="44118">MTVRAARRVASLKPSREQLVEALRAMATHTGYAVRVASGALLSWIVLCGLVLAHGMALLLVGLPLRRRLEATLDRNVAAELHRACRYLGLSAQSASRFSGGYWIKVGWSGVNAVIGLGIGLLVLVLATGIAVSFTCPLWWWLLPPELAVTPGGYPVDSWPSALLTPLVGLVYLALYVSLVPKAARGHARLARRMLLHADKNGLLSRITEVTASRQEALEAHGTELRRIERDLHDGTQSRLVAVHMHLGIIERLLTDDPQRARELIAVTKDAAEEALSELRGVVRSIYPPILADRGLTSAVKSLAARSAVPCTVEVGELGSLPTAVEAAAYFVVTESLTNAAKHAAATEIGIRIGAEDEALLITVTDDGHGGADENAGSGLAGIRRRVAAFDGQARITSPHGGPTTIEVRMPCVF</sequence>
<proteinExistence type="predicted"/>
<dbReference type="InterPro" id="IPR011712">
    <property type="entry name" value="Sig_transdc_His_kin_sub3_dim/P"/>
</dbReference>
<reference evidence="12" key="1">
    <citation type="journal article" date="2019" name="Int. J. Syst. Evol. Microbiol.">
        <title>The Global Catalogue of Microorganisms (GCM) 10K type strain sequencing project: providing services to taxonomists for standard genome sequencing and annotation.</title>
        <authorList>
            <consortium name="The Broad Institute Genomics Platform"/>
            <consortium name="The Broad Institute Genome Sequencing Center for Infectious Disease"/>
            <person name="Wu L."/>
            <person name="Ma J."/>
        </authorList>
    </citation>
    <scope>NUCLEOTIDE SEQUENCE [LARGE SCALE GENOMIC DNA]</scope>
    <source>
        <strain evidence="12">JCM 17137</strain>
    </source>
</reference>
<feature type="transmembrane region" description="Helical" evidence="9">
    <location>
        <begin position="41"/>
        <end position="65"/>
    </location>
</feature>
<gene>
    <name evidence="11" type="ORF">GCM10022402_37650</name>
</gene>
<evidence type="ECO:0000256" key="2">
    <source>
        <dbReference type="ARBA" id="ARBA00012438"/>
    </source>
</evidence>
<evidence type="ECO:0000313" key="12">
    <source>
        <dbReference type="Proteomes" id="UP001500908"/>
    </source>
</evidence>
<dbReference type="Gene3D" id="3.30.565.10">
    <property type="entry name" value="Histidine kinase-like ATPase, C-terminal domain"/>
    <property type="match status" value="1"/>
</dbReference>
<keyword evidence="8" id="KW-0902">Two-component regulatory system</keyword>
<dbReference type="EMBL" id="BAABDD010000021">
    <property type="protein sequence ID" value="GAA3755517.1"/>
    <property type="molecule type" value="Genomic_DNA"/>
</dbReference>
<dbReference type="GO" id="GO:0016301">
    <property type="term" value="F:kinase activity"/>
    <property type="evidence" value="ECO:0007669"/>
    <property type="project" value="UniProtKB-KW"/>
</dbReference>
<organism evidence="11 12">
    <name type="scientific">Salinactinospora qingdaonensis</name>
    <dbReference type="NCBI Taxonomy" id="702744"/>
    <lineage>
        <taxon>Bacteria</taxon>
        <taxon>Bacillati</taxon>
        <taxon>Actinomycetota</taxon>
        <taxon>Actinomycetes</taxon>
        <taxon>Streptosporangiales</taxon>
        <taxon>Nocardiopsidaceae</taxon>
        <taxon>Salinactinospora</taxon>
    </lineage>
</organism>
<dbReference type="RefSeq" id="WP_344973988.1">
    <property type="nucleotide sequence ID" value="NZ_BAABDD010000021.1"/>
</dbReference>
<feature type="transmembrane region" description="Helical" evidence="9">
    <location>
        <begin position="162"/>
        <end position="184"/>
    </location>
</feature>
<dbReference type="Pfam" id="PF07730">
    <property type="entry name" value="HisKA_3"/>
    <property type="match status" value="1"/>
</dbReference>
<dbReference type="EC" id="2.7.13.3" evidence="2"/>
<keyword evidence="4" id="KW-0808">Transferase</keyword>
<dbReference type="CDD" id="cd16917">
    <property type="entry name" value="HATPase_UhpB-NarQ-NarX-like"/>
    <property type="match status" value="1"/>
</dbReference>
<keyword evidence="9" id="KW-1133">Transmembrane helix</keyword>
<dbReference type="PANTHER" id="PTHR24421">
    <property type="entry name" value="NITRATE/NITRITE SENSOR PROTEIN NARX-RELATED"/>
    <property type="match status" value="1"/>
</dbReference>
<evidence type="ECO:0000256" key="8">
    <source>
        <dbReference type="ARBA" id="ARBA00023012"/>
    </source>
</evidence>
<protein>
    <recommendedName>
        <fullName evidence="2">histidine kinase</fullName>
        <ecNumber evidence="2">2.7.13.3</ecNumber>
    </recommendedName>
</protein>
<feature type="domain" description="Histidine kinase/HSP90-like ATPase" evidence="10">
    <location>
        <begin position="324"/>
        <end position="414"/>
    </location>
</feature>
<keyword evidence="7" id="KW-0067">ATP-binding</keyword>